<evidence type="ECO:0000256" key="1">
    <source>
        <dbReference type="SAM" id="MobiDB-lite"/>
    </source>
</evidence>
<dbReference type="PANTHER" id="PTHR10775">
    <property type="entry name" value="OS08G0208400 PROTEIN"/>
    <property type="match status" value="1"/>
</dbReference>
<feature type="domain" description="Transposase-associated" evidence="2">
    <location>
        <begin position="7"/>
        <end position="80"/>
    </location>
</feature>
<proteinExistence type="predicted"/>
<dbReference type="Pfam" id="PF13963">
    <property type="entry name" value="Transpos_assoc"/>
    <property type="match status" value="1"/>
</dbReference>
<dbReference type="PANTHER" id="PTHR10775:SF185">
    <property type="entry name" value="OS08G0208400 PROTEIN"/>
    <property type="match status" value="1"/>
</dbReference>
<feature type="compositionally biased region" description="Polar residues" evidence="1">
    <location>
        <begin position="596"/>
        <end position="608"/>
    </location>
</feature>
<protein>
    <recommendedName>
        <fullName evidence="2">Transposase-associated domain-containing protein</fullName>
    </recommendedName>
</protein>
<dbReference type="Proteomes" id="UP001172457">
    <property type="component" value="Chromosome 4"/>
</dbReference>
<keyword evidence="4" id="KW-1185">Reference proteome</keyword>
<dbReference type="Pfam" id="PF02992">
    <property type="entry name" value="Transposase_21"/>
    <property type="match status" value="1"/>
</dbReference>
<sequence>MTENVDKSWMNLRRFEEKYILGIYTFLEFAKKNSVSCNGYYKCPCTDCGNMLYQNEADIIYHLKNVGIMKNYTVWDQHGEFTDIPTASQQRLNMIRDRASSSHDVNPIVNFVEDAFPFHERYNDNESVAQEGTPIYDVDDVASKVIDAYSRLLAEINTPLYEGCIENSLGTLLRAISLKEETGISIKTFDKYLGFQKSLLPTPNKLPKSYAEAKKILKGVGMGYEVIHACLNGCFLYYKEGDIHDQCPICGLPRYEDVGNKIPMKTVRYFPLTPRSYPQFASDIRNVRIALSTDGFSPFGASATPYSLWPIVVIPYNLPPSMWKCLNVFMRPLIDELKILWETGFKTWDRYGEEYFMMKAAVMWTISDFPGLGMLGGIQTKGYKACPICLDHTDAKFSHGRMSYMGTRRWLDMDHEFRVQGRNFNGKDEFRVAPQTQTAIQVYKEIVSHRYPRLSLVKEKKTRQRLVEEAIENIMNDSTDNTFDSDVPPNRCPIEKEISIIEEIVGPSVGTVVRGMGSLPVRAPRMRGPTKGSTSKPISLVSKDDFQLQLAERDEEIRLLKEAQNEAQKEADKQRKEFAEQKEKLDTLLKMMEASDGNSNSTTPTTQA</sequence>
<feature type="region of interest" description="Disordered" evidence="1">
    <location>
        <begin position="520"/>
        <end position="540"/>
    </location>
</feature>
<organism evidence="3 4">
    <name type="scientific">Centaurea solstitialis</name>
    <name type="common">yellow star-thistle</name>
    <dbReference type="NCBI Taxonomy" id="347529"/>
    <lineage>
        <taxon>Eukaryota</taxon>
        <taxon>Viridiplantae</taxon>
        <taxon>Streptophyta</taxon>
        <taxon>Embryophyta</taxon>
        <taxon>Tracheophyta</taxon>
        <taxon>Spermatophyta</taxon>
        <taxon>Magnoliopsida</taxon>
        <taxon>eudicotyledons</taxon>
        <taxon>Gunneridae</taxon>
        <taxon>Pentapetalae</taxon>
        <taxon>asterids</taxon>
        <taxon>campanulids</taxon>
        <taxon>Asterales</taxon>
        <taxon>Asteraceae</taxon>
        <taxon>Carduoideae</taxon>
        <taxon>Cardueae</taxon>
        <taxon>Centaureinae</taxon>
        <taxon>Centaurea</taxon>
    </lineage>
</organism>
<feature type="region of interest" description="Disordered" evidence="1">
    <location>
        <begin position="589"/>
        <end position="608"/>
    </location>
</feature>
<dbReference type="EMBL" id="JARYMX010000004">
    <property type="protein sequence ID" value="KAJ9553313.1"/>
    <property type="molecule type" value="Genomic_DNA"/>
</dbReference>
<evidence type="ECO:0000313" key="4">
    <source>
        <dbReference type="Proteomes" id="UP001172457"/>
    </source>
</evidence>
<evidence type="ECO:0000259" key="2">
    <source>
        <dbReference type="Pfam" id="PF13963"/>
    </source>
</evidence>
<dbReference type="InterPro" id="IPR004242">
    <property type="entry name" value="Transposase_21"/>
</dbReference>
<name>A0AA38TMR0_9ASTR</name>
<evidence type="ECO:0000313" key="3">
    <source>
        <dbReference type="EMBL" id="KAJ9553313.1"/>
    </source>
</evidence>
<dbReference type="AlphaFoldDB" id="A0AA38TMR0"/>
<accession>A0AA38TMR0</accession>
<comment type="caution">
    <text evidence="3">The sequence shown here is derived from an EMBL/GenBank/DDBJ whole genome shotgun (WGS) entry which is preliminary data.</text>
</comment>
<gene>
    <name evidence="3" type="ORF">OSB04_017358</name>
</gene>
<reference evidence="3" key="1">
    <citation type="submission" date="2023-03" db="EMBL/GenBank/DDBJ databases">
        <title>Chromosome-scale reference genome and RAD-based genetic map of yellow starthistle (Centaurea solstitialis) reveal putative structural variation and QTLs associated with invader traits.</title>
        <authorList>
            <person name="Reatini B."/>
            <person name="Cang F.A."/>
            <person name="Jiang Q."/>
            <person name="Mckibben M.T.W."/>
            <person name="Barker M.S."/>
            <person name="Rieseberg L.H."/>
            <person name="Dlugosch K.M."/>
        </authorList>
    </citation>
    <scope>NUCLEOTIDE SEQUENCE</scope>
    <source>
        <strain evidence="3">CAN-66</strain>
        <tissue evidence="3">Leaf</tissue>
    </source>
</reference>
<dbReference type="InterPro" id="IPR029480">
    <property type="entry name" value="Transpos_assoc"/>
</dbReference>